<dbReference type="Gene3D" id="3.40.630.30">
    <property type="match status" value="1"/>
</dbReference>
<feature type="region of interest" description="Disordered" evidence="1">
    <location>
        <begin position="1"/>
        <end position="22"/>
    </location>
</feature>
<comment type="caution">
    <text evidence="3">The sequence shown here is derived from an EMBL/GenBank/DDBJ whole genome shotgun (WGS) entry which is preliminary data.</text>
</comment>
<evidence type="ECO:0000313" key="3">
    <source>
        <dbReference type="EMBL" id="MBE1609464.1"/>
    </source>
</evidence>
<gene>
    <name evidence="3" type="ORF">HEB94_006312</name>
</gene>
<dbReference type="GO" id="GO:0016747">
    <property type="term" value="F:acyltransferase activity, transferring groups other than amino-acyl groups"/>
    <property type="evidence" value="ECO:0007669"/>
    <property type="project" value="InterPro"/>
</dbReference>
<dbReference type="SUPFAM" id="SSF55729">
    <property type="entry name" value="Acyl-CoA N-acyltransferases (Nat)"/>
    <property type="match status" value="1"/>
</dbReference>
<dbReference type="Pfam" id="PF00583">
    <property type="entry name" value="Acetyltransf_1"/>
    <property type="match status" value="1"/>
</dbReference>
<reference evidence="3" key="1">
    <citation type="submission" date="2020-10" db="EMBL/GenBank/DDBJ databases">
        <title>Sequencing the genomes of 1000 actinobacteria strains.</title>
        <authorList>
            <person name="Klenk H.-P."/>
        </authorList>
    </citation>
    <scope>NUCLEOTIDE SEQUENCE</scope>
    <source>
        <strain evidence="3">DSM 45354</strain>
    </source>
</reference>
<evidence type="ECO:0000259" key="2">
    <source>
        <dbReference type="PROSITE" id="PS51186"/>
    </source>
</evidence>
<feature type="domain" description="N-acetyltransferase" evidence="2">
    <location>
        <begin position="109"/>
        <end position="234"/>
    </location>
</feature>
<dbReference type="InterPro" id="IPR000182">
    <property type="entry name" value="GNAT_dom"/>
</dbReference>
<dbReference type="InterPro" id="IPR016181">
    <property type="entry name" value="Acyl_CoA_acyltransferase"/>
</dbReference>
<evidence type="ECO:0000313" key="4">
    <source>
        <dbReference type="Proteomes" id="UP000638648"/>
    </source>
</evidence>
<dbReference type="EMBL" id="JADBEM010000001">
    <property type="protein sequence ID" value="MBE1609464.1"/>
    <property type="molecule type" value="Genomic_DNA"/>
</dbReference>
<keyword evidence="4" id="KW-1185">Reference proteome</keyword>
<dbReference type="Proteomes" id="UP000638648">
    <property type="component" value="Unassembled WGS sequence"/>
</dbReference>
<protein>
    <submittedName>
        <fullName evidence="3">GNAT superfamily N-acetyltransferase</fullName>
    </submittedName>
</protein>
<sequence>MTAPTREPATPEDVPRTSEESGPLALAGVFARVERGEWPPPDGRLRVVAQPSPRSAAVVAFTAHSVVAADVDADWVRSRLDPDDLAAPLRAPFLAALADRLARGVGAVDMVALASPLPGPPPVALSEWTDSEHPRVRRAHRYRDEVRVWGTEGGMVLVGRGLAGRWEVAYEVDPTHRGRGLGRLLASAARHLVPSHAHGVWAQVSPGNAASVRSLLAAGYRPVGSEALLVATPG</sequence>
<organism evidence="3 4">
    <name type="scientific">Actinopolymorpha pittospori</name>
    <dbReference type="NCBI Taxonomy" id="648752"/>
    <lineage>
        <taxon>Bacteria</taxon>
        <taxon>Bacillati</taxon>
        <taxon>Actinomycetota</taxon>
        <taxon>Actinomycetes</taxon>
        <taxon>Propionibacteriales</taxon>
        <taxon>Actinopolymorphaceae</taxon>
        <taxon>Actinopolymorpha</taxon>
    </lineage>
</organism>
<proteinExistence type="predicted"/>
<dbReference type="AlphaFoldDB" id="A0A927MZY9"/>
<evidence type="ECO:0000256" key="1">
    <source>
        <dbReference type="SAM" id="MobiDB-lite"/>
    </source>
</evidence>
<dbReference type="PROSITE" id="PS51186">
    <property type="entry name" value="GNAT"/>
    <property type="match status" value="1"/>
</dbReference>
<accession>A0A927MZY9</accession>
<name>A0A927MZY9_9ACTN</name>